<dbReference type="AlphaFoldDB" id="A0A1M5PZX7"/>
<feature type="compositionally biased region" description="Gly residues" evidence="1">
    <location>
        <begin position="1"/>
        <end position="17"/>
    </location>
</feature>
<gene>
    <name evidence="2" type="ORF">SAMN05444320_1218</name>
</gene>
<accession>A0A1M5PZX7</accession>
<name>A0A1M5PZX7_STRHI</name>
<sequence>MPGEGGAGSPSGAGAGARAGFQIDRDQVGAARELFQQAMDHIAPFVHESTGRLQVCSMARDDVSVDAARALNEKLAPVLRALQEYREGLGGVVARLAEVSARYREADEDAARGLADGAGEGA</sequence>
<keyword evidence="3" id="KW-1185">Reference proteome</keyword>
<evidence type="ECO:0000313" key="3">
    <source>
        <dbReference type="Proteomes" id="UP000184501"/>
    </source>
</evidence>
<dbReference type="Proteomes" id="UP000184501">
    <property type="component" value="Unassembled WGS sequence"/>
</dbReference>
<protein>
    <recommendedName>
        <fullName evidence="4">PE family protein</fullName>
    </recommendedName>
</protein>
<organism evidence="2 3">
    <name type="scientific">Streptoalloteichus hindustanus</name>
    <dbReference type="NCBI Taxonomy" id="2017"/>
    <lineage>
        <taxon>Bacteria</taxon>
        <taxon>Bacillati</taxon>
        <taxon>Actinomycetota</taxon>
        <taxon>Actinomycetes</taxon>
        <taxon>Pseudonocardiales</taxon>
        <taxon>Pseudonocardiaceae</taxon>
        <taxon>Streptoalloteichus</taxon>
    </lineage>
</organism>
<dbReference type="STRING" id="2017.SAMN05444320_1218"/>
<evidence type="ECO:0000256" key="1">
    <source>
        <dbReference type="SAM" id="MobiDB-lite"/>
    </source>
</evidence>
<feature type="region of interest" description="Disordered" evidence="1">
    <location>
        <begin position="1"/>
        <end position="20"/>
    </location>
</feature>
<dbReference type="EMBL" id="FQVN01000021">
    <property type="protein sequence ID" value="SHH07298.1"/>
    <property type="molecule type" value="Genomic_DNA"/>
</dbReference>
<dbReference type="RefSeq" id="WP_073490045.1">
    <property type="nucleotide sequence ID" value="NZ_FQVN01000021.1"/>
</dbReference>
<reference evidence="2 3" key="1">
    <citation type="submission" date="2016-11" db="EMBL/GenBank/DDBJ databases">
        <authorList>
            <person name="Jaros S."/>
            <person name="Januszkiewicz K."/>
            <person name="Wedrychowicz H."/>
        </authorList>
    </citation>
    <scope>NUCLEOTIDE SEQUENCE [LARGE SCALE GENOMIC DNA]</scope>
    <source>
        <strain evidence="2 3">DSM 44523</strain>
    </source>
</reference>
<evidence type="ECO:0000313" key="2">
    <source>
        <dbReference type="EMBL" id="SHH07298.1"/>
    </source>
</evidence>
<evidence type="ECO:0008006" key="4">
    <source>
        <dbReference type="Google" id="ProtNLM"/>
    </source>
</evidence>
<proteinExistence type="predicted"/>